<name>A0A0C7MZI6_9SACH</name>
<evidence type="ECO:0000256" key="1">
    <source>
        <dbReference type="SAM" id="MobiDB-lite"/>
    </source>
</evidence>
<gene>
    <name evidence="2" type="ORF">LALA0_S07e04874g</name>
</gene>
<accession>A0A0C7MZI6</accession>
<dbReference type="OrthoDB" id="49151at2759"/>
<dbReference type="Pfam" id="PF09749">
    <property type="entry name" value="HVSL"/>
    <property type="match status" value="1"/>
</dbReference>
<dbReference type="EMBL" id="LN736366">
    <property type="protein sequence ID" value="CEP63207.1"/>
    <property type="molecule type" value="Genomic_DNA"/>
</dbReference>
<dbReference type="AlphaFoldDB" id="A0A0C7MZI6"/>
<dbReference type="GO" id="GO:0004518">
    <property type="term" value="F:nuclease activity"/>
    <property type="evidence" value="ECO:0007669"/>
    <property type="project" value="InterPro"/>
</dbReference>
<dbReference type="GO" id="GO:0034477">
    <property type="term" value="P:U6 snRNA 3'-end processing"/>
    <property type="evidence" value="ECO:0007669"/>
    <property type="project" value="InterPro"/>
</dbReference>
<feature type="region of interest" description="Disordered" evidence="1">
    <location>
        <begin position="209"/>
        <end position="234"/>
    </location>
</feature>
<reference evidence="2 3" key="1">
    <citation type="submission" date="2014-12" db="EMBL/GenBank/DDBJ databases">
        <authorList>
            <person name="Neuveglise Cecile"/>
        </authorList>
    </citation>
    <scope>NUCLEOTIDE SEQUENCE [LARGE SCALE GENOMIC DNA]</scope>
    <source>
        <strain evidence="2 3">CBS 12615</strain>
    </source>
</reference>
<protein>
    <submittedName>
        <fullName evidence="2">LALA0S07e04874g1_1</fullName>
    </submittedName>
</protein>
<dbReference type="STRING" id="1245769.A0A0C7MZI6"/>
<dbReference type="RefSeq" id="XP_022629428.1">
    <property type="nucleotide sequence ID" value="XM_022771530.1"/>
</dbReference>
<dbReference type="GeneID" id="34686703"/>
<proteinExistence type="predicted"/>
<keyword evidence="3" id="KW-1185">Reference proteome</keyword>
<dbReference type="Proteomes" id="UP000054304">
    <property type="component" value="Unassembled WGS sequence"/>
</dbReference>
<organism evidence="2 3">
    <name type="scientific">Lachancea lanzarotensis</name>
    <dbReference type="NCBI Taxonomy" id="1245769"/>
    <lineage>
        <taxon>Eukaryota</taxon>
        <taxon>Fungi</taxon>
        <taxon>Dikarya</taxon>
        <taxon>Ascomycota</taxon>
        <taxon>Saccharomycotina</taxon>
        <taxon>Saccharomycetes</taxon>
        <taxon>Saccharomycetales</taxon>
        <taxon>Saccharomycetaceae</taxon>
        <taxon>Lachancea</taxon>
    </lineage>
</organism>
<dbReference type="Gene3D" id="3.90.1140.10">
    <property type="entry name" value="Cyclic phosphodiesterase"/>
    <property type="match status" value="1"/>
</dbReference>
<evidence type="ECO:0000313" key="3">
    <source>
        <dbReference type="Proteomes" id="UP000054304"/>
    </source>
</evidence>
<sequence>MELLEDQYPSDNESEEEVTTYTRIDLPALPSALLDKFHVSPNIEKFTQQQPHRPQMNHLFTRVPATTQGVKWTSFAFIEMRPTLQQRQILDKVTCQIAGQMQRHGLSFQPLHMSDLGSPLPLHVSLSGNLEFGSAAEVDAFEHMLRIEVLQQMAGPFQVDFEPSLKVYENVGRNALFLALGVKSEQKNGVLRQLWQAVHESFDFCRRNDPAGDNSVSTHESDISSRSQQSSGHERSHVSIARAFSFQGPVFDPNASTSVRQIDELNRVLEATPIDPTLLQALTFECTGIKITKQRSNVWIGFPENT</sequence>
<dbReference type="HOGENOM" id="CLU_909338_0_0_1"/>
<evidence type="ECO:0000313" key="2">
    <source>
        <dbReference type="EMBL" id="CEP63207.1"/>
    </source>
</evidence>
<dbReference type="InterPro" id="IPR027521">
    <property type="entry name" value="Usb1"/>
</dbReference>